<proteinExistence type="predicted"/>
<dbReference type="Proteomes" id="UP000814176">
    <property type="component" value="Unassembled WGS sequence"/>
</dbReference>
<gene>
    <name evidence="2" type="ORF">C8Q71DRAFT_458805</name>
</gene>
<evidence type="ECO:0000256" key="1">
    <source>
        <dbReference type="SAM" id="MobiDB-lite"/>
    </source>
</evidence>
<evidence type="ECO:0000313" key="2">
    <source>
        <dbReference type="EMBL" id="KAH9839688.1"/>
    </source>
</evidence>
<name>A0ABQ8KMP6_9APHY</name>
<evidence type="ECO:0000313" key="3">
    <source>
        <dbReference type="Proteomes" id="UP000814176"/>
    </source>
</evidence>
<accession>A0ABQ8KMP6</accession>
<dbReference type="EMBL" id="JADCUA010000005">
    <property type="protein sequence ID" value="KAH9839688.1"/>
    <property type="molecule type" value="Genomic_DNA"/>
</dbReference>
<keyword evidence="3" id="KW-1185">Reference proteome</keyword>
<feature type="compositionally biased region" description="Basic and acidic residues" evidence="1">
    <location>
        <begin position="188"/>
        <end position="208"/>
    </location>
</feature>
<reference evidence="2 3" key="1">
    <citation type="journal article" date="2021" name="Environ. Microbiol.">
        <title>Gene family expansions and transcriptome signatures uncover fungal adaptations to wood decay.</title>
        <authorList>
            <person name="Hage H."/>
            <person name="Miyauchi S."/>
            <person name="Viragh M."/>
            <person name="Drula E."/>
            <person name="Min B."/>
            <person name="Chaduli D."/>
            <person name="Navarro D."/>
            <person name="Favel A."/>
            <person name="Norest M."/>
            <person name="Lesage-Meessen L."/>
            <person name="Balint B."/>
            <person name="Merenyi Z."/>
            <person name="de Eugenio L."/>
            <person name="Morin E."/>
            <person name="Martinez A.T."/>
            <person name="Baldrian P."/>
            <person name="Stursova M."/>
            <person name="Martinez M.J."/>
            <person name="Novotny C."/>
            <person name="Magnuson J.K."/>
            <person name="Spatafora J.W."/>
            <person name="Maurice S."/>
            <person name="Pangilinan J."/>
            <person name="Andreopoulos W."/>
            <person name="LaButti K."/>
            <person name="Hundley H."/>
            <person name="Na H."/>
            <person name="Kuo A."/>
            <person name="Barry K."/>
            <person name="Lipzen A."/>
            <person name="Henrissat B."/>
            <person name="Riley R."/>
            <person name="Ahrendt S."/>
            <person name="Nagy L.G."/>
            <person name="Grigoriev I.V."/>
            <person name="Martin F."/>
            <person name="Rosso M.N."/>
        </authorList>
    </citation>
    <scope>NUCLEOTIDE SEQUENCE [LARGE SCALE GENOMIC DNA]</scope>
    <source>
        <strain evidence="2 3">CIRM-BRFM 1785</strain>
    </source>
</reference>
<dbReference type="RefSeq" id="XP_047781338.1">
    <property type="nucleotide sequence ID" value="XM_047918669.1"/>
</dbReference>
<organism evidence="2 3">
    <name type="scientific">Rhodofomes roseus</name>
    <dbReference type="NCBI Taxonomy" id="34475"/>
    <lineage>
        <taxon>Eukaryota</taxon>
        <taxon>Fungi</taxon>
        <taxon>Dikarya</taxon>
        <taxon>Basidiomycota</taxon>
        <taxon>Agaricomycotina</taxon>
        <taxon>Agaricomycetes</taxon>
        <taxon>Polyporales</taxon>
        <taxon>Rhodofomes</taxon>
    </lineage>
</organism>
<feature type="region of interest" description="Disordered" evidence="1">
    <location>
        <begin position="1"/>
        <end position="121"/>
    </location>
</feature>
<sequence>MSTKGGRVQRNATASFARDLLQVNVHKPPTVPGEGVLRLEEMRPTPPSTEPILGRNLKDERPRQDNKQDNKPRNHRNPPRSSHTPSVGRPSQPPGGPARPKPRHSGDSVVAQNTHHKPRPTIIALRSADLRYLLSLRLPPISAPQRGPLPPISSLTGVFKYCPRRSPLPPPLPRALHVSAAIDAGGETIDKPIPESPAHEESRVEGPDRISTSQAEHPQAPQLPPRPVLSQAPHASTEHADDHVQVARSAVPPDLPILRTTYHSRDLAALSLATPTEHLEHRWHAQRAQRSRTSVRWHPYHTPRLGRRPTKVHFPRDQ</sequence>
<comment type="caution">
    <text evidence="2">The sequence shown here is derived from an EMBL/GenBank/DDBJ whole genome shotgun (WGS) entry which is preliminary data.</text>
</comment>
<protein>
    <submittedName>
        <fullName evidence="2">Uncharacterized protein</fullName>
    </submittedName>
</protein>
<feature type="region of interest" description="Disordered" evidence="1">
    <location>
        <begin position="299"/>
        <end position="318"/>
    </location>
</feature>
<feature type="compositionally biased region" description="Basic and acidic residues" evidence="1">
    <location>
        <begin position="56"/>
        <end position="72"/>
    </location>
</feature>
<dbReference type="GeneID" id="71999401"/>
<feature type="region of interest" description="Disordered" evidence="1">
    <location>
        <begin position="187"/>
        <end position="243"/>
    </location>
</feature>